<name>C6HGI3_AJECH</name>
<sequence>MVAATDPLRESHSETSSPNGFHSAALGGREKSRTESPSLPQISVEPSPAKAVLHRPAPSGPAALGQRTMPTALVPVPWFQSTGSSTHVHGYAQHTCPSQTIMFHSMQGRYHPMQAPNARRHKRAISEGWSMPAAVRETLKRK</sequence>
<evidence type="ECO:0000256" key="1">
    <source>
        <dbReference type="SAM" id="MobiDB-lite"/>
    </source>
</evidence>
<reference evidence="3" key="1">
    <citation type="submission" date="2009-05" db="EMBL/GenBank/DDBJ databases">
        <title>The genome sequence of Ajellomyces capsulatus strain H143.</title>
        <authorList>
            <person name="Champion M."/>
            <person name="Cuomo C.A."/>
            <person name="Ma L.-J."/>
            <person name="Henn M.R."/>
            <person name="Sil A."/>
            <person name="Goldman B."/>
            <person name="Young S.K."/>
            <person name="Kodira C.D."/>
            <person name="Zeng Q."/>
            <person name="Koehrsen M."/>
            <person name="Alvarado L."/>
            <person name="Berlin A.M."/>
            <person name="Borenstein D."/>
            <person name="Chen Z."/>
            <person name="Engels R."/>
            <person name="Freedman E."/>
            <person name="Gellesch M."/>
            <person name="Goldberg J."/>
            <person name="Griggs A."/>
            <person name="Gujja S."/>
            <person name="Heiman D.I."/>
            <person name="Hepburn T.A."/>
            <person name="Howarth C."/>
            <person name="Jen D."/>
            <person name="Larson L."/>
            <person name="Lewis B."/>
            <person name="Mehta T."/>
            <person name="Park D."/>
            <person name="Pearson M."/>
            <person name="Roberts A."/>
            <person name="Saif S."/>
            <person name="Shea T.D."/>
            <person name="Shenoy N."/>
            <person name="Sisk P."/>
            <person name="Stolte C."/>
            <person name="Sykes S."/>
            <person name="Walk T."/>
            <person name="White J."/>
            <person name="Yandava C."/>
            <person name="Klein B."/>
            <person name="McEwen J.G."/>
            <person name="Puccia R."/>
            <person name="Goldman G.H."/>
            <person name="Felipe M.S."/>
            <person name="Nino-Vega G."/>
            <person name="San-Blas G."/>
            <person name="Taylor J.W."/>
            <person name="Mendoza L."/>
            <person name="Galagan J.E."/>
            <person name="Nusbaum C."/>
            <person name="Birren B.W."/>
        </authorList>
    </citation>
    <scope>NUCLEOTIDE SEQUENCE [LARGE SCALE GENOMIC DNA]</scope>
    <source>
        <strain evidence="3">H143</strain>
    </source>
</reference>
<dbReference type="HOGENOM" id="CLU_128280_0_0_1"/>
<dbReference type="EMBL" id="GG692426">
    <property type="protein sequence ID" value="EER40485.1"/>
    <property type="molecule type" value="Genomic_DNA"/>
</dbReference>
<gene>
    <name evidence="2" type="ORF">HCDG_05074</name>
</gene>
<dbReference type="Proteomes" id="UP000002624">
    <property type="component" value="Unassembled WGS sequence"/>
</dbReference>
<dbReference type="AlphaFoldDB" id="C6HGI3"/>
<protein>
    <submittedName>
        <fullName evidence="2">Uncharacterized protein</fullName>
    </submittedName>
</protein>
<dbReference type="VEuPathDB" id="FungiDB:HCDG_05074"/>
<feature type="region of interest" description="Disordered" evidence="1">
    <location>
        <begin position="1"/>
        <end position="67"/>
    </location>
</feature>
<organism evidence="2 3">
    <name type="scientific">Ajellomyces capsulatus (strain H143)</name>
    <name type="common">Darling's disease fungus</name>
    <name type="synonym">Histoplasma capsulatum</name>
    <dbReference type="NCBI Taxonomy" id="544712"/>
    <lineage>
        <taxon>Eukaryota</taxon>
        <taxon>Fungi</taxon>
        <taxon>Dikarya</taxon>
        <taxon>Ascomycota</taxon>
        <taxon>Pezizomycotina</taxon>
        <taxon>Eurotiomycetes</taxon>
        <taxon>Eurotiomycetidae</taxon>
        <taxon>Onygenales</taxon>
        <taxon>Ajellomycetaceae</taxon>
        <taxon>Histoplasma</taxon>
    </lineage>
</organism>
<evidence type="ECO:0000313" key="2">
    <source>
        <dbReference type="EMBL" id="EER40485.1"/>
    </source>
</evidence>
<proteinExistence type="predicted"/>
<evidence type="ECO:0000313" key="3">
    <source>
        <dbReference type="Proteomes" id="UP000002624"/>
    </source>
</evidence>
<dbReference type="OrthoDB" id="10332487at2759"/>
<accession>C6HGI3</accession>